<name>A0A835R7I3_VANPL</name>
<feature type="region of interest" description="Disordered" evidence="4">
    <location>
        <begin position="42"/>
        <end position="64"/>
    </location>
</feature>
<dbReference type="SMART" id="SM00332">
    <property type="entry name" value="PP2Cc"/>
    <property type="match status" value="1"/>
</dbReference>
<feature type="domain" description="PPM-type phosphatase" evidence="5">
    <location>
        <begin position="396"/>
        <end position="634"/>
    </location>
</feature>
<sequence>MKQRAQPHPPPLSMPEIPFAGVYSPIFKLPNSAAPIRRPTTRFQPWMSGDPHATSATGKSTVPPSLGILSTSECSDGSVIFRFGDAAEESWKDSVGEMEPTGSSEDVGILEENAEDSGLETRKSNSCVTVESEAGVCSDSEFFGAGDDFTTDRFGFGIVTEQDLRDEGSRGAQAIDKMLGSDGMEDVLEEEFSETWSGELQSEESHNEDGLIAVEGRETSPYGGYSSFVSTEVGMLQLPESESKIKADSLQSDEVSSNIVENDSDVEQDQNVGSSNELLLGSESLSNAEAEALQVEDTQNPEASINNELGVAESLVEETRALMESSSTKYSAESQRESSCKDDEKENNGRTIYPSSSETTVETSKKGGSAEVAELDKYSSAKEGMVAVSEATLSLSCGVAMLPHPSKALTGGEDAYFLACKNWFGVADGVGQWSLEGINAGIYARELMENCEKILSECEGISVYTPGHVLIQSASRALSPGSSTILVGSFDGKALHVANIGDSGFMVIRGNHVLIRSIPMVYGFNFPLQIESGDDPSKYMETYSMDLDEGDVIVVATDGLFDNVYEQQIVDIVSKSLCSKLKLVEVAEMLALRAQEVGRSATVRSPFADAAYAAGYPFFAGGKLDDVTVIVSIVERTN</sequence>
<keyword evidence="3" id="KW-0378">Hydrolase</keyword>
<feature type="compositionally biased region" description="Basic and acidic residues" evidence="4">
    <location>
        <begin position="334"/>
        <end position="348"/>
    </location>
</feature>
<gene>
    <name evidence="7" type="ORF">HPP92_008992</name>
    <name evidence="6" type="ORF">HPP92_009237</name>
</gene>
<dbReference type="Pfam" id="PF00481">
    <property type="entry name" value="PP2C"/>
    <property type="match status" value="1"/>
</dbReference>
<keyword evidence="3" id="KW-0460">Magnesium</keyword>
<evidence type="ECO:0000259" key="5">
    <source>
        <dbReference type="PROSITE" id="PS51746"/>
    </source>
</evidence>
<proteinExistence type="inferred from homology"/>
<evidence type="ECO:0000256" key="4">
    <source>
        <dbReference type="SAM" id="MobiDB-lite"/>
    </source>
</evidence>
<evidence type="ECO:0000313" key="6">
    <source>
        <dbReference type="EMBL" id="KAG0485158.1"/>
    </source>
</evidence>
<keyword evidence="3" id="KW-0479">Metal-binding</keyword>
<feature type="compositionally biased region" description="Polar residues" evidence="4">
    <location>
        <begin position="54"/>
        <end position="64"/>
    </location>
</feature>
<reference evidence="8 9" key="1">
    <citation type="journal article" date="2020" name="Nat. Food">
        <title>A phased Vanilla planifolia genome enables genetic improvement of flavour and production.</title>
        <authorList>
            <person name="Hasing T."/>
            <person name="Tang H."/>
            <person name="Brym M."/>
            <person name="Khazi F."/>
            <person name="Huang T."/>
            <person name="Chambers A.H."/>
        </authorList>
    </citation>
    <scope>NUCLEOTIDE SEQUENCE [LARGE SCALE GENOMIC DNA]</scope>
    <source>
        <tissue evidence="6">Leaf</tissue>
    </source>
</reference>
<dbReference type="InterPro" id="IPR001932">
    <property type="entry name" value="PPM-type_phosphatase-like_dom"/>
</dbReference>
<comment type="caution">
    <text evidence="6">The sequence shown here is derived from an EMBL/GenBank/DDBJ whole genome shotgun (WGS) entry which is preliminary data.</text>
</comment>
<dbReference type="SMART" id="SM00331">
    <property type="entry name" value="PP2C_SIG"/>
    <property type="match status" value="1"/>
</dbReference>
<evidence type="ECO:0000256" key="2">
    <source>
        <dbReference type="ARBA" id="ARBA00048336"/>
    </source>
</evidence>
<dbReference type="GO" id="GO:0004722">
    <property type="term" value="F:protein serine/threonine phosphatase activity"/>
    <property type="evidence" value="ECO:0007669"/>
    <property type="project" value="UniProtKB-EC"/>
</dbReference>
<evidence type="ECO:0000256" key="1">
    <source>
        <dbReference type="ARBA" id="ARBA00047761"/>
    </source>
</evidence>
<comment type="catalytic activity">
    <reaction evidence="2 3">
        <text>O-phospho-L-threonyl-[protein] + H2O = L-threonyl-[protein] + phosphate</text>
        <dbReference type="Rhea" id="RHEA:47004"/>
        <dbReference type="Rhea" id="RHEA-COMP:11060"/>
        <dbReference type="Rhea" id="RHEA-COMP:11605"/>
        <dbReference type="ChEBI" id="CHEBI:15377"/>
        <dbReference type="ChEBI" id="CHEBI:30013"/>
        <dbReference type="ChEBI" id="CHEBI:43474"/>
        <dbReference type="ChEBI" id="CHEBI:61977"/>
        <dbReference type="EC" id="3.1.3.16"/>
    </reaction>
</comment>
<feature type="region of interest" description="Disordered" evidence="4">
    <location>
        <begin position="322"/>
        <end position="368"/>
    </location>
</feature>
<dbReference type="EMBL" id="JADCNM010000004">
    <property type="protein sequence ID" value="KAG0486897.1"/>
    <property type="molecule type" value="Genomic_DNA"/>
</dbReference>
<dbReference type="InterPro" id="IPR036457">
    <property type="entry name" value="PPM-type-like_dom_sf"/>
</dbReference>
<dbReference type="Gene3D" id="3.60.40.10">
    <property type="entry name" value="PPM-type phosphatase domain"/>
    <property type="match status" value="2"/>
</dbReference>
<accession>A0A835R7I3</accession>
<dbReference type="GO" id="GO:0046872">
    <property type="term" value="F:metal ion binding"/>
    <property type="evidence" value="ECO:0007669"/>
    <property type="project" value="UniProtKB-UniRule"/>
</dbReference>
<dbReference type="EMBL" id="JADCNL010000004">
    <property type="protein sequence ID" value="KAG0485158.1"/>
    <property type="molecule type" value="Genomic_DNA"/>
</dbReference>
<dbReference type="EC" id="3.1.3.16" evidence="3"/>
<feature type="compositionally biased region" description="Polar residues" evidence="4">
    <location>
        <begin position="324"/>
        <end position="333"/>
    </location>
</feature>
<protein>
    <recommendedName>
        <fullName evidence="3">Protein phosphatase</fullName>
        <ecNumber evidence="3">3.1.3.16</ecNumber>
    </recommendedName>
</protein>
<feature type="region of interest" description="Disordered" evidence="4">
    <location>
        <begin position="244"/>
        <end position="274"/>
    </location>
</feature>
<comment type="similarity">
    <text evidence="3">Belongs to the PP2C family.</text>
</comment>
<feature type="compositionally biased region" description="Polar residues" evidence="4">
    <location>
        <begin position="249"/>
        <end position="261"/>
    </location>
</feature>
<comment type="catalytic activity">
    <reaction evidence="1 3">
        <text>O-phospho-L-seryl-[protein] + H2O = L-seryl-[protein] + phosphate</text>
        <dbReference type="Rhea" id="RHEA:20629"/>
        <dbReference type="Rhea" id="RHEA-COMP:9863"/>
        <dbReference type="Rhea" id="RHEA-COMP:11604"/>
        <dbReference type="ChEBI" id="CHEBI:15377"/>
        <dbReference type="ChEBI" id="CHEBI:29999"/>
        <dbReference type="ChEBI" id="CHEBI:43474"/>
        <dbReference type="ChEBI" id="CHEBI:83421"/>
        <dbReference type="EC" id="3.1.3.16"/>
    </reaction>
</comment>
<dbReference type="AlphaFoldDB" id="A0A835R7I3"/>
<dbReference type="Proteomes" id="UP000639772">
    <property type="component" value="Unassembled WGS sequence"/>
</dbReference>
<dbReference type="InterPro" id="IPR039123">
    <property type="entry name" value="PPTC7"/>
</dbReference>
<evidence type="ECO:0000313" key="8">
    <source>
        <dbReference type="Proteomes" id="UP000636800"/>
    </source>
</evidence>
<organism evidence="6 8">
    <name type="scientific">Vanilla planifolia</name>
    <name type="common">Vanilla</name>
    <dbReference type="NCBI Taxonomy" id="51239"/>
    <lineage>
        <taxon>Eukaryota</taxon>
        <taxon>Viridiplantae</taxon>
        <taxon>Streptophyta</taxon>
        <taxon>Embryophyta</taxon>
        <taxon>Tracheophyta</taxon>
        <taxon>Spermatophyta</taxon>
        <taxon>Magnoliopsida</taxon>
        <taxon>Liliopsida</taxon>
        <taxon>Asparagales</taxon>
        <taxon>Orchidaceae</taxon>
        <taxon>Vanilloideae</taxon>
        <taxon>Vanilleae</taxon>
        <taxon>Vanilla</taxon>
    </lineage>
</organism>
<dbReference type="OrthoDB" id="60843at2759"/>
<keyword evidence="8" id="KW-1185">Reference proteome</keyword>
<dbReference type="PROSITE" id="PS51746">
    <property type="entry name" value="PPM_2"/>
    <property type="match status" value="1"/>
</dbReference>
<dbReference type="PANTHER" id="PTHR12320">
    <property type="entry name" value="PROTEIN PHOSPHATASE 2C"/>
    <property type="match status" value="1"/>
</dbReference>
<evidence type="ECO:0000313" key="7">
    <source>
        <dbReference type="EMBL" id="KAG0486897.1"/>
    </source>
</evidence>
<evidence type="ECO:0000256" key="3">
    <source>
        <dbReference type="RuleBase" id="RU366020"/>
    </source>
</evidence>
<dbReference type="SUPFAM" id="SSF81606">
    <property type="entry name" value="PP2C-like"/>
    <property type="match status" value="1"/>
</dbReference>
<comment type="cofactor">
    <cofactor evidence="3">
        <name>Mg(2+)</name>
        <dbReference type="ChEBI" id="CHEBI:18420"/>
    </cofactor>
</comment>
<dbReference type="PANTHER" id="PTHR12320:SF1">
    <property type="entry name" value="PROTEIN PHOSPHATASE PTC7 HOMOLOG"/>
    <property type="match status" value="1"/>
</dbReference>
<keyword evidence="3" id="KW-0904">Protein phosphatase</keyword>
<evidence type="ECO:0000313" key="9">
    <source>
        <dbReference type="Proteomes" id="UP000639772"/>
    </source>
</evidence>
<dbReference type="Proteomes" id="UP000636800">
    <property type="component" value="Unassembled WGS sequence"/>
</dbReference>
<keyword evidence="3" id="KW-0464">Manganese</keyword>
<comment type="cofactor">
    <cofactor evidence="3">
        <name>Mn(2+)</name>
        <dbReference type="ChEBI" id="CHEBI:29035"/>
    </cofactor>
</comment>